<feature type="transmembrane region" description="Helical" evidence="1">
    <location>
        <begin position="264"/>
        <end position="292"/>
    </location>
</feature>
<feature type="transmembrane region" description="Helical" evidence="1">
    <location>
        <begin position="138"/>
        <end position="165"/>
    </location>
</feature>
<evidence type="ECO:0000313" key="2">
    <source>
        <dbReference type="EMBL" id="MBB4616776.1"/>
    </source>
</evidence>
<gene>
    <name evidence="2" type="ORF">GGQ96_000882</name>
</gene>
<name>A0A7W7AGX9_9SPHN</name>
<keyword evidence="1" id="KW-0472">Membrane</keyword>
<dbReference type="Proteomes" id="UP000574769">
    <property type="component" value="Unassembled WGS sequence"/>
</dbReference>
<feature type="transmembrane region" description="Helical" evidence="1">
    <location>
        <begin position="299"/>
        <end position="320"/>
    </location>
</feature>
<organism evidence="2 3">
    <name type="scientific">Sphingomonas abaci</name>
    <dbReference type="NCBI Taxonomy" id="237611"/>
    <lineage>
        <taxon>Bacteria</taxon>
        <taxon>Pseudomonadati</taxon>
        <taxon>Pseudomonadota</taxon>
        <taxon>Alphaproteobacteria</taxon>
        <taxon>Sphingomonadales</taxon>
        <taxon>Sphingomonadaceae</taxon>
        <taxon>Sphingomonas</taxon>
    </lineage>
</organism>
<comment type="caution">
    <text evidence="2">The sequence shown here is derived from an EMBL/GenBank/DDBJ whole genome shotgun (WGS) entry which is preliminary data.</text>
</comment>
<reference evidence="2 3" key="1">
    <citation type="submission" date="2020-08" db="EMBL/GenBank/DDBJ databases">
        <title>Genomic Encyclopedia of Type Strains, Phase IV (KMG-IV): sequencing the most valuable type-strain genomes for metagenomic binning, comparative biology and taxonomic classification.</title>
        <authorList>
            <person name="Goeker M."/>
        </authorList>
    </citation>
    <scope>NUCLEOTIDE SEQUENCE [LARGE SCALE GENOMIC DNA]</scope>
    <source>
        <strain evidence="2 3">DSM 15867</strain>
    </source>
</reference>
<evidence type="ECO:0008006" key="4">
    <source>
        <dbReference type="Google" id="ProtNLM"/>
    </source>
</evidence>
<accession>A0A7W7AGX9</accession>
<dbReference type="AlphaFoldDB" id="A0A7W7AGX9"/>
<evidence type="ECO:0000313" key="3">
    <source>
        <dbReference type="Proteomes" id="UP000574769"/>
    </source>
</evidence>
<protein>
    <recommendedName>
        <fullName evidence="4">DUF2029 domain-containing protein</fullName>
    </recommendedName>
</protein>
<keyword evidence="1" id="KW-1133">Transmembrane helix</keyword>
<sequence length="364" mass="37019">MRRAAPPLLLSIPTRYAGLAQRRAQVLLALLALAALLLLAWSGVQPAQPGDGGAVALASTIVENIRHGGTYYPIAADALRSAGLPLRPFTAFALPTLPIVAAAVSPRLFAGLLALLAVAVGVAAWARLRPWLGRRRIAALLLGATLAAGLIPAAPLALALLPEIWAGLLLALALLVRRPGHWVEAAALGLAAALLSEAAAPALLLMAALAWRDGDRREAIGWALALGLFMVVLGVHAQAVARLLRESDLAGATGPGLAGPAYAIRALAAVTAAAGLPAGAAALLMLLALFGWTALPDPLAGRIAAVLILYAAMLALVARVGQVEAAAVAAPLALAGLVFAADGLRDLVLAALDGRRITVKRVVR</sequence>
<proteinExistence type="predicted"/>
<dbReference type="RefSeq" id="WP_184111845.1">
    <property type="nucleotide sequence ID" value="NZ_JACHNY010000001.1"/>
</dbReference>
<dbReference type="EMBL" id="JACHNY010000001">
    <property type="protein sequence ID" value="MBB4616776.1"/>
    <property type="molecule type" value="Genomic_DNA"/>
</dbReference>
<evidence type="ECO:0000256" key="1">
    <source>
        <dbReference type="SAM" id="Phobius"/>
    </source>
</evidence>
<feature type="transmembrane region" description="Helical" evidence="1">
    <location>
        <begin position="108"/>
        <end position="126"/>
    </location>
</feature>
<keyword evidence="1" id="KW-0812">Transmembrane</keyword>
<feature type="transmembrane region" description="Helical" evidence="1">
    <location>
        <begin position="326"/>
        <end position="352"/>
    </location>
</feature>
<keyword evidence="3" id="KW-1185">Reference proteome</keyword>
<feature type="transmembrane region" description="Helical" evidence="1">
    <location>
        <begin position="185"/>
        <end position="211"/>
    </location>
</feature>
<feature type="transmembrane region" description="Helical" evidence="1">
    <location>
        <begin position="223"/>
        <end position="244"/>
    </location>
</feature>